<comment type="catalytic activity">
    <reaction evidence="12">
        <text>O-phospho-L-serine + H2O = L-serine + phosphate</text>
        <dbReference type="Rhea" id="RHEA:21208"/>
        <dbReference type="ChEBI" id="CHEBI:15377"/>
        <dbReference type="ChEBI" id="CHEBI:33384"/>
        <dbReference type="ChEBI" id="CHEBI:43474"/>
        <dbReference type="ChEBI" id="CHEBI:57524"/>
        <dbReference type="EC" id="3.1.3.3"/>
    </reaction>
</comment>
<dbReference type="GO" id="GO:0000287">
    <property type="term" value="F:magnesium ion binding"/>
    <property type="evidence" value="ECO:0007669"/>
    <property type="project" value="TreeGrafter"/>
</dbReference>
<sequence>MPILTLIAADSLESGIISEACDRLAEHTCVPETTDWLAEGRAVDIRFEGALADARAAVAIFEDRVDVVVQYEEQRRKMLLVSDMDSTMITVECIDELADFAGIKPEIAAITERAMAGELDFAEALKARVALLAGLDADMIQQCLHERVRPMPGAETLVRTMAAWGAHAVLVSGGFTSFTGPVAAMLGFAEVHANVLEIEQGRLTGRLAADIVDAATKRQVLQSAAETLGLDLKSALAVGDGANDMPMIAEAVSAEGLGVGYHPRPRLAAAANFSVRHNDLTALLFAQGVKPDAWAH</sequence>
<comment type="cofactor">
    <cofactor evidence="1">
        <name>Mg(2+)</name>
        <dbReference type="ChEBI" id="CHEBI:18420"/>
    </cofactor>
</comment>
<dbReference type="UniPathway" id="UPA00135">
    <property type="reaction ID" value="UER00198"/>
</dbReference>
<dbReference type="Pfam" id="PF12710">
    <property type="entry name" value="HAD"/>
    <property type="match status" value="1"/>
</dbReference>
<dbReference type="InterPro" id="IPR036412">
    <property type="entry name" value="HAD-like_sf"/>
</dbReference>
<comment type="caution">
    <text evidence="15">The sequence shown here is derived from an EMBL/GenBank/DDBJ whole genome shotgun (WGS) entry which is preliminary data.</text>
</comment>
<evidence type="ECO:0000313" key="15">
    <source>
        <dbReference type="EMBL" id="MBB3942622.1"/>
    </source>
</evidence>
<dbReference type="GO" id="GO:0036424">
    <property type="term" value="F:L-phosphoserine phosphatase activity"/>
    <property type="evidence" value="ECO:0007669"/>
    <property type="project" value="InterPro"/>
</dbReference>
<evidence type="ECO:0000256" key="10">
    <source>
        <dbReference type="ARBA" id="ARBA00023299"/>
    </source>
</evidence>
<dbReference type="GO" id="GO:0006564">
    <property type="term" value="P:L-serine biosynthetic process"/>
    <property type="evidence" value="ECO:0007669"/>
    <property type="project" value="UniProtKB-KW"/>
</dbReference>
<keyword evidence="9" id="KW-0460">Magnesium</keyword>
<feature type="active site" description="Nucleophile" evidence="14">
    <location>
        <position position="83"/>
    </location>
</feature>
<evidence type="ECO:0000256" key="9">
    <source>
        <dbReference type="ARBA" id="ARBA00022842"/>
    </source>
</evidence>
<organism evidence="15 16">
    <name type="scientific">Sphingorhabdus rigui</name>
    <dbReference type="NCBI Taxonomy" id="1282858"/>
    <lineage>
        <taxon>Bacteria</taxon>
        <taxon>Pseudomonadati</taxon>
        <taxon>Pseudomonadota</taxon>
        <taxon>Alphaproteobacteria</taxon>
        <taxon>Sphingomonadales</taxon>
        <taxon>Sphingomonadaceae</taxon>
        <taxon>Sphingorhabdus</taxon>
    </lineage>
</organism>
<keyword evidence="7" id="KW-0479">Metal-binding</keyword>
<accession>A0A840B053</accession>
<evidence type="ECO:0000256" key="2">
    <source>
        <dbReference type="ARBA" id="ARBA00005135"/>
    </source>
</evidence>
<dbReference type="AlphaFoldDB" id="A0A840B053"/>
<comment type="pathway">
    <text evidence="2">Amino-acid biosynthesis; L-serine biosynthesis; L-serine from 3-phospho-D-glycerate: step 3/3.</text>
</comment>
<dbReference type="SFLD" id="SFLDF00029">
    <property type="entry name" value="phosphoserine_phosphatase"/>
    <property type="match status" value="1"/>
</dbReference>
<dbReference type="Proteomes" id="UP000581447">
    <property type="component" value="Unassembled WGS sequence"/>
</dbReference>
<keyword evidence="16" id="KW-1185">Reference proteome</keyword>
<comment type="similarity">
    <text evidence="3">Belongs to the HAD-like hydrolase superfamily. SerB family.</text>
</comment>
<dbReference type="EC" id="3.1.3.3" evidence="4"/>
<name>A0A840B053_9SPHN</name>
<evidence type="ECO:0000256" key="13">
    <source>
        <dbReference type="ARBA" id="ARBA00048523"/>
    </source>
</evidence>
<dbReference type="InterPro" id="IPR023214">
    <property type="entry name" value="HAD_sf"/>
</dbReference>
<dbReference type="PANTHER" id="PTHR43344:SF2">
    <property type="entry name" value="PHOSPHOSERINE PHOSPHATASE"/>
    <property type="match status" value="1"/>
</dbReference>
<comment type="catalytic activity">
    <reaction evidence="13">
        <text>O-phospho-D-serine + H2O = D-serine + phosphate</text>
        <dbReference type="Rhea" id="RHEA:24873"/>
        <dbReference type="ChEBI" id="CHEBI:15377"/>
        <dbReference type="ChEBI" id="CHEBI:35247"/>
        <dbReference type="ChEBI" id="CHEBI:43474"/>
        <dbReference type="ChEBI" id="CHEBI:58680"/>
        <dbReference type="EC" id="3.1.3.3"/>
    </reaction>
</comment>
<keyword evidence="10" id="KW-0718">Serine biosynthesis</keyword>
<feature type="active site" description="Proton donor" evidence="14">
    <location>
        <position position="85"/>
    </location>
</feature>
<keyword evidence="6" id="KW-0028">Amino-acid biosynthesis</keyword>
<dbReference type="SFLD" id="SFLDG01137">
    <property type="entry name" value="C1.6.1:_Phosphoserine_Phosphat"/>
    <property type="match status" value="1"/>
</dbReference>
<dbReference type="EMBL" id="JACIEA010000001">
    <property type="protein sequence ID" value="MBB3942622.1"/>
    <property type="molecule type" value="Genomic_DNA"/>
</dbReference>
<dbReference type="NCBIfam" id="TIGR00338">
    <property type="entry name" value="serB"/>
    <property type="match status" value="1"/>
</dbReference>
<evidence type="ECO:0000256" key="12">
    <source>
        <dbReference type="ARBA" id="ARBA00048138"/>
    </source>
</evidence>
<evidence type="ECO:0000256" key="1">
    <source>
        <dbReference type="ARBA" id="ARBA00001946"/>
    </source>
</evidence>
<dbReference type="InterPro" id="IPR004469">
    <property type="entry name" value="PSP"/>
</dbReference>
<dbReference type="Gene3D" id="3.40.50.1000">
    <property type="entry name" value="HAD superfamily/HAD-like"/>
    <property type="match status" value="1"/>
</dbReference>
<evidence type="ECO:0000256" key="7">
    <source>
        <dbReference type="ARBA" id="ARBA00022723"/>
    </source>
</evidence>
<dbReference type="NCBIfam" id="TIGR01488">
    <property type="entry name" value="HAD-SF-IB"/>
    <property type="match status" value="1"/>
</dbReference>
<dbReference type="SFLD" id="SFLDG01136">
    <property type="entry name" value="C1.6:_Phosphoserine_Phosphatas"/>
    <property type="match status" value="1"/>
</dbReference>
<dbReference type="InterPro" id="IPR050582">
    <property type="entry name" value="HAD-like_SerB"/>
</dbReference>
<evidence type="ECO:0000313" key="16">
    <source>
        <dbReference type="Proteomes" id="UP000581447"/>
    </source>
</evidence>
<reference evidence="15 16" key="1">
    <citation type="submission" date="2020-08" db="EMBL/GenBank/DDBJ databases">
        <title>Genomic Encyclopedia of Type Strains, Phase IV (KMG-IV): sequencing the most valuable type-strain genomes for metagenomic binning, comparative biology and taxonomic classification.</title>
        <authorList>
            <person name="Goeker M."/>
        </authorList>
    </citation>
    <scope>NUCLEOTIDE SEQUENCE [LARGE SCALE GENOMIC DNA]</scope>
    <source>
        <strain evidence="15 16">DSM 29050</strain>
    </source>
</reference>
<keyword evidence="8 15" id="KW-0378">Hydrolase</keyword>
<evidence type="ECO:0000256" key="11">
    <source>
        <dbReference type="ARBA" id="ARBA00031693"/>
    </source>
</evidence>
<evidence type="ECO:0000256" key="14">
    <source>
        <dbReference type="PIRSR" id="PIRSR604469-1"/>
    </source>
</evidence>
<evidence type="ECO:0000256" key="5">
    <source>
        <dbReference type="ARBA" id="ARBA00015196"/>
    </source>
</evidence>
<dbReference type="RefSeq" id="WP_183940363.1">
    <property type="nucleotide sequence ID" value="NZ_BAABBG010000001.1"/>
</dbReference>
<dbReference type="GO" id="GO:0005737">
    <property type="term" value="C:cytoplasm"/>
    <property type="evidence" value="ECO:0007669"/>
    <property type="project" value="TreeGrafter"/>
</dbReference>
<gene>
    <name evidence="15" type="ORF">GGR91_000844</name>
</gene>
<evidence type="ECO:0000256" key="6">
    <source>
        <dbReference type="ARBA" id="ARBA00022605"/>
    </source>
</evidence>
<dbReference type="PANTHER" id="PTHR43344">
    <property type="entry name" value="PHOSPHOSERINE PHOSPHATASE"/>
    <property type="match status" value="1"/>
</dbReference>
<dbReference type="SFLD" id="SFLDS00003">
    <property type="entry name" value="Haloacid_Dehalogenase"/>
    <property type="match status" value="1"/>
</dbReference>
<evidence type="ECO:0000256" key="4">
    <source>
        <dbReference type="ARBA" id="ARBA00012640"/>
    </source>
</evidence>
<proteinExistence type="inferred from homology"/>
<evidence type="ECO:0000256" key="8">
    <source>
        <dbReference type="ARBA" id="ARBA00022801"/>
    </source>
</evidence>
<dbReference type="SUPFAM" id="SSF56784">
    <property type="entry name" value="HAD-like"/>
    <property type="match status" value="1"/>
</dbReference>
<evidence type="ECO:0000256" key="3">
    <source>
        <dbReference type="ARBA" id="ARBA00009184"/>
    </source>
</evidence>
<protein>
    <recommendedName>
        <fullName evidence="5">Phosphoserine phosphatase</fullName>
        <ecNumber evidence="4">3.1.3.3</ecNumber>
    </recommendedName>
    <alternativeName>
        <fullName evidence="11">O-phosphoserine phosphohydrolase</fullName>
    </alternativeName>
</protein>